<protein>
    <submittedName>
        <fullName evidence="3">Uncharacterized protein</fullName>
    </submittedName>
</protein>
<feature type="transmembrane region" description="Helical" evidence="2">
    <location>
        <begin position="186"/>
        <end position="208"/>
    </location>
</feature>
<evidence type="ECO:0000313" key="4">
    <source>
        <dbReference type="Proteomes" id="UP000639051"/>
    </source>
</evidence>
<keyword evidence="2" id="KW-1133">Transmembrane helix</keyword>
<comment type="caution">
    <text evidence="3">The sequence shown here is derived from an EMBL/GenBank/DDBJ whole genome shotgun (WGS) entry which is preliminary data.</text>
</comment>
<dbReference type="EMBL" id="JAERRC010000022">
    <property type="protein sequence ID" value="MBL0705732.1"/>
    <property type="molecule type" value="Genomic_DNA"/>
</dbReference>
<reference evidence="3 4" key="1">
    <citation type="submission" date="2021-01" db="EMBL/GenBank/DDBJ databases">
        <title>Genome public.</title>
        <authorList>
            <person name="Liu C."/>
            <person name="Sun Q."/>
        </authorList>
    </citation>
    <scope>NUCLEOTIDE SEQUENCE [LARGE SCALE GENOMIC DNA]</scope>
    <source>
        <strain evidence="3 4">JC656</strain>
    </source>
</reference>
<keyword evidence="2" id="KW-0812">Transmembrane</keyword>
<evidence type="ECO:0000256" key="2">
    <source>
        <dbReference type="SAM" id="Phobius"/>
    </source>
</evidence>
<feature type="region of interest" description="Disordered" evidence="1">
    <location>
        <begin position="1"/>
        <end position="44"/>
    </location>
</feature>
<gene>
    <name evidence="3" type="ORF">JJE72_09455</name>
</gene>
<feature type="transmembrane region" description="Helical" evidence="2">
    <location>
        <begin position="123"/>
        <end position="144"/>
    </location>
</feature>
<name>A0ABS1K4A0_9MICC</name>
<feature type="transmembrane region" description="Helical" evidence="2">
    <location>
        <begin position="62"/>
        <end position="82"/>
    </location>
</feature>
<feature type="transmembrane region" description="Helical" evidence="2">
    <location>
        <begin position="151"/>
        <end position="180"/>
    </location>
</feature>
<organism evidence="3 4">
    <name type="scientific">Sinomonas cellulolyticus</name>
    <dbReference type="NCBI Taxonomy" id="2801916"/>
    <lineage>
        <taxon>Bacteria</taxon>
        <taxon>Bacillati</taxon>
        <taxon>Actinomycetota</taxon>
        <taxon>Actinomycetes</taxon>
        <taxon>Micrococcales</taxon>
        <taxon>Micrococcaceae</taxon>
        <taxon>Sinomonas</taxon>
    </lineage>
</organism>
<feature type="compositionally biased region" description="Pro residues" evidence="1">
    <location>
        <begin position="1"/>
        <end position="10"/>
    </location>
</feature>
<feature type="compositionally biased region" description="Pro residues" evidence="1">
    <location>
        <begin position="22"/>
        <end position="33"/>
    </location>
</feature>
<sequence>MNQHPTPPYPSAEQPSGQPGPRQHPPAAAPLPPQGAYHGPWPSQLPSGTFPGMPTVGLPRPLTLTLAFWFLVAAAVLPLAVIPSMLDWMHGYLREAITESSVRAGRGNPGAFADQFTAVSSPIVWASAIATAAIWLLMAFGVRAGMNWVRILLTVLAGLSLMGYLASAAILAVAALPAAMLFPLPAFVYVVSFTAGALYLAATVLTWLPPSSLYIAARRAARLGGGYLR</sequence>
<proteinExistence type="predicted"/>
<dbReference type="RefSeq" id="WP_189694026.1">
    <property type="nucleotide sequence ID" value="NZ_BNCM01000007.1"/>
</dbReference>
<evidence type="ECO:0000313" key="3">
    <source>
        <dbReference type="EMBL" id="MBL0705732.1"/>
    </source>
</evidence>
<keyword evidence="2" id="KW-0472">Membrane</keyword>
<keyword evidence="4" id="KW-1185">Reference proteome</keyword>
<evidence type="ECO:0000256" key="1">
    <source>
        <dbReference type="SAM" id="MobiDB-lite"/>
    </source>
</evidence>
<dbReference type="Proteomes" id="UP000639051">
    <property type="component" value="Unassembled WGS sequence"/>
</dbReference>
<accession>A0ABS1K4A0</accession>